<evidence type="ECO:0000313" key="1">
    <source>
        <dbReference type="EMBL" id="RAV34889.1"/>
    </source>
</evidence>
<dbReference type="OrthoDB" id="4427967at2"/>
<gene>
    <name evidence="1" type="ORF">CWC39_00690</name>
</gene>
<reference evidence="1 2" key="1">
    <citation type="journal article" date="2018" name="Syst. Appl. Microbiol.">
        <title>Corynebacterium heidelbergense sp. nov., isolated from the preen glands of Egyptian geese (Alopochen aegyptiacus).</title>
        <authorList>
            <person name="Braun M.S."/>
            <person name="Wang E."/>
            <person name="Zimmermann S."/>
            <person name="Wink M."/>
        </authorList>
    </citation>
    <scope>NUCLEOTIDE SEQUENCE [LARGE SCALE GENOMIC DNA]</scope>
    <source>
        <strain evidence="1 2">DSM 104638</strain>
    </source>
</reference>
<dbReference type="AlphaFoldDB" id="A0A364VE16"/>
<name>A0A364VE16_9CORY</name>
<dbReference type="Proteomes" id="UP000251047">
    <property type="component" value="Unassembled WGS sequence"/>
</dbReference>
<evidence type="ECO:0000313" key="2">
    <source>
        <dbReference type="Proteomes" id="UP000251047"/>
    </source>
</evidence>
<sequence length="95" mass="10632">MSDDDTLLGMSPEEREQCVGMRAIVPGTGLCAVILRILDDDGVELQFPEERNARLYYPHCEVIPDFSVPRAWMPDGSPPDAHVVRRLVSKPEVEP</sequence>
<proteinExistence type="predicted"/>
<protein>
    <submittedName>
        <fullName evidence="1">Uncharacterized protein</fullName>
    </submittedName>
</protein>
<accession>A0A364VE16</accession>
<dbReference type="RefSeq" id="WP_112768605.1">
    <property type="nucleotide sequence ID" value="NZ_CP063191.1"/>
</dbReference>
<dbReference type="EMBL" id="PHQP01000003">
    <property type="protein sequence ID" value="RAV34889.1"/>
    <property type="molecule type" value="Genomic_DNA"/>
</dbReference>
<comment type="caution">
    <text evidence="1">The sequence shown here is derived from an EMBL/GenBank/DDBJ whole genome shotgun (WGS) entry which is preliminary data.</text>
</comment>
<organism evidence="1 2">
    <name type="scientific">Corynebacterium heidelbergense</name>
    <dbReference type="NCBI Taxonomy" id="2055947"/>
    <lineage>
        <taxon>Bacteria</taxon>
        <taxon>Bacillati</taxon>
        <taxon>Actinomycetota</taxon>
        <taxon>Actinomycetes</taxon>
        <taxon>Mycobacteriales</taxon>
        <taxon>Corynebacteriaceae</taxon>
        <taxon>Corynebacterium</taxon>
    </lineage>
</organism>